<organism evidence="1 2">
    <name type="scientific">Acrobeloides nanus</name>
    <dbReference type="NCBI Taxonomy" id="290746"/>
    <lineage>
        <taxon>Eukaryota</taxon>
        <taxon>Metazoa</taxon>
        <taxon>Ecdysozoa</taxon>
        <taxon>Nematoda</taxon>
        <taxon>Chromadorea</taxon>
        <taxon>Rhabditida</taxon>
        <taxon>Tylenchina</taxon>
        <taxon>Cephalobomorpha</taxon>
        <taxon>Cephaloboidea</taxon>
        <taxon>Cephalobidae</taxon>
        <taxon>Acrobeloides</taxon>
    </lineage>
</organism>
<reference evidence="2" key="1">
    <citation type="submission" date="2022-11" db="UniProtKB">
        <authorList>
            <consortium name="WormBaseParasite"/>
        </authorList>
    </citation>
    <scope>IDENTIFICATION</scope>
</reference>
<evidence type="ECO:0000313" key="1">
    <source>
        <dbReference type="Proteomes" id="UP000887540"/>
    </source>
</evidence>
<name>A0A914DAN6_9BILA</name>
<accession>A0A914DAN6</accession>
<proteinExistence type="predicted"/>
<dbReference type="Proteomes" id="UP000887540">
    <property type="component" value="Unplaced"/>
</dbReference>
<sequence length="131" mass="16007">MSLPQERAASIIHGCTISSDGKLLVRTHSVPDFNALNQLSDAVQYNRYKSYVEHSDLGNYWYNPDRYYQRDFSYDHSNYPHSYWYRNKNPLYDWTYPYSYQRFSSPYYVKYLRNLYLNPYVNYGLHRNSRY</sequence>
<keyword evidence="1" id="KW-1185">Reference proteome</keyword>
<dbReference type="AlphaFoldDB" id="A0A914DAN6"/>
<protein>
    <submittedName>
        <fullName evidence="2">Uncharacterized protein</fullName>
    </submittedName>
</protein>
<evidence type="ECO:0000313" key="2">
    <source>
        <dbReference type="WBParaSite" id="ACRNAN_scaffold2080.g27728.t1"/>
    </source>
</evidence>
<dbReference type="WBParaSite" id="ACRNAN_scaffold2080.g27728.t1">
    <property type="protein sequence ID" value="ACRNAN_scaffold2080.g27728.t1"/>
    <property type="gene ID" value="ACRNAN_scaffold2080.g27728"/>
</dbReference>